<keyword evidence="2" id="KW-1185">Reference proteome</keyword>
<gene>
    <name evidence="1" type="ORF">RSOLAG1IB_08751</name>
</gene>
<accession>A0A0B7FL58</accession>
<dbReference type="Proteomes" id="UP000059188">
    <property type="component" value="Unassembled WGS sequence"/>
</dbReference>
<reference evidence="1 2" key="1">
    <citation type="submission" date="2014-11" db="EMBL/GenBank/DDBJ databases">
        <authorList>
            <person name="Wibberg Daniel"/>
        </authorList>
    </citation>
    <scope>NUCLEOTIDE SEQUENCE [LARGE SCALE GENOMIC DNA]</scope>
    <source>
        <strain evidence="1">Rhizoctonia solani AG1-IB 7/3/14</strain>
    </source>
</reference>
<evidence type="ECO:0000313" key="1">
    <source>
        <dbReference type="EMBL" id="CEL58686.1"/>
    </source>
</evidence>
<proteinExistence type="predicted"/>
<dbReference type="STRING" id="1108050.A0A0B7FL58"/>
<dbReference type="AlphaFoldDB" id="A0A0B7FL58"/>
<sequence length="619" mass="69935">MLGTINSIPVLGTSCCIWDFSRDDTRRLYIHAHWLAQSLGLNRATTQVHIPITMEPLKTAGEGLRVALEQYLHSCNSLFSSSLQRHTLHIPSEEDTRQLNAEITSILTYERTINEARLTVTRFRDRLESSASSPINSLPSGVLVHIFDIIIASQPCILRPIYDTVEINQSHTYPDLLIEVCSRWRHIVESHASLWTHIDFTPSHALLSRATMYAERAQNIPLDIHIAGEEGTEFAHRSLVKFLESVAGRMKSLELSITDEYIGDFYRLILEKLLTQSNPAIFTRLSIKTSREHENVFITSSEHPDYGYYGYRNTLLPINISSQALQRVFKSLKALDFRAIFTTWNSASYCGLVDLRLASSIDELRSQISEHNLIAILKASPELRVLHFALNIVDQSMDSSLERSIVLNDLEELEVSASEGFDPDAPLLKVGSLLRLLAPGKRPLSLMLQTLEYGRGASWKAIKSFLARSNVTRFHAKSGAPFIDELLRRMPRLTELVLSHISAVDGSPAAGINSKALKQAIEDASTTQYPLTSLIMRKCRPCLDEVQLMLELCPTKSLVLHDCVVWANQEMIKPMDQTRLHDLFPTIRFINERNRLLRLDPVEQSVLLHMLPPVSKKTS</sequence>
<evidence type="ECO:0000313" key="2">
    <source>
        <dbReference type="Proteomes" id="UP000059188"/>
    </source>
</evidence>
<organism evidence="1 2">
    <name type="scientific">Thanatephorus cucumeris (strain AG1-IB / isolate 7/3/14)</name>
    <name type="common">Lettuce bottom rot fungus</name>
    <name type="synonym">Rhizoctonia solani</name>
    <dbReference type="NCBI Taxonomy" id="1108050"/>
    <lineage>
        <taxon>Eukaryota</taxon>
        <taxon>Fungi</taxon>
        <taxon>Dikarya</taxon>
        <taxon>Basidiomycota</taxon>
        <taxon>Agaricomycotina</taxon>
        <taxon>Agaricomycetes</taxon>
        <taxon>Cantharellales</taxon>
        <taxon>Ceratobasidiaceae</taxon>
        <taxon>Rhizoctonia</taxon>
        <taxon>Rhizoctonia solani AG-1</taxon>
    </lineage>
</organism>
<dbReference type="Gene3D" id="1.20.1280.50">
    <property type="match status" value="1"/>
</dbReference>
<name>A0A0B7FL58_THACB</name>
<dbReference type="EMBL" id="LN679132">
    <property type="protein sequence ID" value="CEL58686.1"/>
    <property type="molecule type" value="Genomic_DNA"/>
</dbReference>
<dbReference type="OrthoDB" id="3266451at2759"/>
<protein>
    <submittedName>
        <fullName evidence="1">Uncharacterized protein</fullName>
    </submittedName>
</protein>